<dbReference type="PANTHER" id="PTHR43737:SF1">
    <property type="entry name" value="DUF1501 DOMAIN-CONTAINING PROTEIN"/>
    <property type="match status" value="1"/>
</dbReference>
<accession>A0ABW5DUC4</accession>
<evidence type="ECO:0000313" key="1">
    <source>
        <dbReference type="EMBL" id="MFD2264677.1"/>
    </source>
</evidence>
<evidence type="ECO:0000313" key="2">
    <source>
        <dbReference type="Proteomes" id="UP001597295"/>
    </source>
</evidence>
<name>A0ABW5DUC4_9PROT</name>
<dbReference type="Pfam" id="PF07394">
    <property type="entry name" value="DUF1501"/>
    <property type="match status" value="1"/>
</dbReference>
<reference evidence="2" key="1">
    <citation type="journal article" date="2019" name="Int. J. Syst. Evol. Microbiol.">
        <title>The Global Catalogue of Microorganisms (GCM) 10K type strain sequencing project: providing services to taxonomists for standard genome sequencing and annotation.</title>
        <authorList>
            <consortium name="The Broad Institute Genomics Platform"/>
            <consortium name="The Broad Institute Genome Sequencing Center for Infectious Disease"/>
            <person name="Wu L."/>
            <person name="Ma J."/>
        </authorList>
    </citation>
    <scope>NUCLEOTIDE SEQUENCE [LARGE SCALE GENOMIC DNA]</scope>
    <source>
        <strain evidence="2">CGMCC 1.19062</strain>
    </source>
</reference>
<gene>
    <name evidence="1" type="ORF">ACFSM5_17360</name>
</gene>
<proteinExistence type="predicted"/>
<comment type="caution">
    <text evidence="1">The sequence shown here is derived from an EMBL/GenBank/DDBJ whole genome shotgun (WGS) entry which is preliminary data.</text>
</comment>
<dbReference type="EMBL" id="JBHUIP010000014">
    <property type="protein sequence ID" value="MFD2264677.1"/>
    <property type="molecule type" value="Genomic_DNA"/>
</dbReference>
<organism evidence="1 2">
    <name type="scientific">Lacibacterium aquatile</name>
    <dbReference type="NCBI Taxonomy" id="1168082"/>
    <lineage>
        <taxon>Bacteria</taxon>
        <taxon>Pseudomonadati</taxon>
        <taxon>Pseudomonadota</taxon>
        <taxon>Alphaproteobacteria</taxon>
        <taxon>Rhodospirillales</taxon>
        <taxon>Rhodospirillaceae</taxon>
    </lineage>
</organism>
<sequence>MMNRRDILRYGAAAAFTGLMPTGALIAGEVKRLPTLILIELQGGNDGLNTVIPYADPLYAKMRPKIGFAPDEVIRIDEQLGLHPALKPLMTDWDAKELAIFLGVGYPNSDRSHFRGIQIWDTALDSERLASEGWVAKALTKAGGKPRSADAVLLGRMHAGPVESFDIKAVSLNDPARLKRLSADIDADHMMEGAPKNILVQQIAALQSTVKVAGQELIARLDTVPDSALGTFPTHTFGKQMRDALRLIAAGVDVPVIKISQGSFDTHINQRNPQEKLLRELAEGIAAFRDGAKALSKWDDILLVTYSEFGRRPVENASLGTDHGTAAPHFALGGRVKGGFQFKQPSLDVLANADMVPSGDFRQIYTTVLQKWWGLKPDGILAGTYDTVDFLRA</sequence>
<protein>
    <submittedName>
        <fullName evidence="1">DUF1501 domain-containing protein</fullName>
    </submittedName>
</protein>
<dbReference type="InterPro" id="IPR010869">
    <property type="entry name" value="DUF1501"/>
</dbReference>
<dbReference type="Proteomes" id="UP001597295">
    <property type="component" value="Unassembled WGS sequence"/>
</dbReference>
<keyword evidence="2" id="KW-1185">Reference proteome</keyword>
<dbReference type="PANTHER" id="PTHR43737">
    <property type="entry name" value="BLL7424 PROTEIN"/>
    <property type="match status" value="1"/>
</dbReference>